<dbReference type="InterPro" id="IPR016197">
    <property type="entry name" value="Chromo-like_dom_sf"/>
</dbReference>
<evidence type="ECO:0000313" key="5">
    <source>
        <dbReference type="Proteomes" id="UP000604046"/>
    </source>
</evidence>
<dbReference type="Proteomes" id="UP000604046">
    <property type="component" value="Unassembled WGS sequence"/>
</dbReference>
<dbReference type="Pfam" id="PF00009">
    <property type="entry name" value="GTP_EFTU"/>
    <property type="match status" value="1"/>
</dbReference>
<dbReference type="Gene3D" id="2.30.30.140">
    <property type="match status" value="2"/>
</dbReference>
<dbReference type="PANTHER" id="PTHR43721">
    <property type="entry name" value="ELONGATION FACTOR TU-RELATED"/>
    <property type="match status" value="1"/>
</dbReference>
<dbReference type="Gene3D" id="3.40.50.300">
    <property type="entry name" value="P-loop containing nucleotide triphosphate hydrolases"/>
    <property type="match status" value="1"/>
</dbReference>
<dbReference type="Pfam" id="PF11717">
    <property type="entry name" value="Tudor-knot"/>
    <property type="match status" value="1"/>
</dbReference>
<feature type="compositionally biased region" description="Polar residues" evidence="1">
    <location>
        <begin position="225"/>
        <end position="242"/>
    </location>
</feature>
<gene>
    <name evidence="4" type="primary">tuf</name>
    <name evidence="4" type="ORF">SNAT2548_LOCUS9408</name>
</gene>
<accession>A0A812KNG9</accession>
<dbReference type="SUPFAM" id="SSF54160">
    <property type="entry name" value="Chromo domain-like"/>
    <property type="match status" value="2"/>
</dbReference>
<dbReference type="InterPro" id="IPR050055">
    <property type="entry name" value="EF-Tu_GTPase"/>
</dbReference>
<evidence type="ECO:0000313" key="4">
    <source>
        <dbReference type="EMBL" id="CAE7230788.1"/>
    </source>
</evidence>
<keyword evidence="5" id="KW-1185">Reference proteome</keyword>
<organism evidence="4 5">
    <name type="scientific">Symbiodinium natans</name>
    <dbReference type="NCBI Taxonomy" id="878477"/>
    <lineage>
        <taxon>Eukaryota</taxon>
        <taxon>Sar</taxon>
        <taxon>Alveolata</taxon>
        <taxon>Dinophyceae</taxon>
        <taxon>Suessiales</taxon>
        <taxon>Symbiodiniaceae</taxon>
        <taxon>Symbiodinium</taxon>
    </lineage>
</organism>
<dbReference type="InterPro" id="IPR025995">
    <property type="entry name" value="Tudor-knot"/>
</dbReference>
<comment type="caution">
    <text evidence="4">The sequence shown here is derived from an EMBL/GenBank/DDBJ whole genome shotgun (WGS) entry which is preliminary data.</text>
</comment>
<sequence>MVEYLAVGMKLHAMYKDDGECYRAVVVRLAPKRRKAPVKVHYAGYSDEADAWVSIGMLKSKALPKKEKTENPAKAKPMDYSAIRKTMRLHAEADGKYWAAEVVAVNLKKKAAPVKVNFIGYDKRYDEWLGADRLRSKAIVPLKDNKAAHGAVMPPMATEYPNLLVKTQVKAVLDPGICPPVLAKQKYMEATKDDFFFDFHELAAAEEEEEGHTNMGTIGHVDGKTTFSASSSPVCGQSSTSDGRTESYEEIDNAPEERARGSTINASHIEYETESRHYCHMDCSGHADYVENMFTGPSAAFTLNMLAEIKPGLRLAERHGRGPGA</sequence>
<protein>
    <submittedName>
        <fullName evidence="4">Tuf protein</fullName>
    </submittedName>
</protein>
<dbReference type="InterPro" id="IPR027417">
    <property type="entry name" value="P-loop_NTPase"/>
</dbReference>
<dbReference type="PANTHER" id="PTHR43721:SF22">
    <property type="entry name" value="ELONGATION FACTOR TU, MITOCHONDRIAL"/>
    <property type="match status" value="1"/>
</dbReference>
<evidence type="ECO:0000259" key="3">
    <source>
        <dbReference type="Pfam" id="PF11717"/>
    </source>
</evidence>
<name>A0A812KNG9_9DINO</name>
<dbReference type="GO" id="GO:0003924">
    <property type="term" value="F:GTPase activity"/>
    <property type="evidence" value="ECO:0007669"/>
    <property type="project" value="InterPro"/>
</dbReference>
<evidence type="ECO:0000259" key="2">
    <source>
        <dbReference type="Pfam" id="PF00009"/>
    </source>
</evidence>
<proteinExistence type="predicted"/>
<dbReference type="OrthoDB" id="2067at2759"/>
<dbReference type="AlphaFoldDB" id="A0A812KNG9"/>
<reference evidence="4" key="1">
    <citation type="submission" date="2021-02" db="EMBL/GenBank/DDBJ databases">
        <authorList>
            <person name="Dougan E. K."/>
            <person name="Rhodes N."/>
            <person name="Thang M."/>
            <person name="Chan C."/>
        </authorList>
    </citation>
    <scope>NUCLEOTIDE SEQUENCE</scope>
</reference>
<feature type="domain" description="Tr-type G" evidence="2">
    <location>
        <begin position="212"/>
        <end position="299"/>
    </location>
</feature>
<dbReference type="GO" id="GO:0005525">
    <property type="term" value="F:GTP binding"/>
    <property type="evidence" value="ECO:0007669"/>
    <property type="project" value="InterPro"/>
</dbReference>
<feature type="region of interest" description="Disordered" evidence="1">
    <location>
        <begin position="207"/>
        <end position="260"/>
    </location>
</feature>
<dbReference type="GO" id="GO:0003746">
    <property type="term" value="F:translation elongation factor activity"/>
    <property type="evidence" value="ECO:0007669"/>
    <property type="project" value="TreeGrafter"/>
</dbReference>
<evidence type="ECO:0000256" key="1">
    <source>
        <dbReference type="SAM" id="MobiDB-lite"/>
    </source>
</evidence>
<dbReference type="InterPro" id="IPR000795">
    <property type="entry name" value="T_Tr_GTP-bd_dom"/>
</dbReference>
<feature type="domain" description="Tudor-knot" evidence="3">
    <location>
        <begin position="86"/>
        <end position="135"/>
    </location>
</feature>
<dbReference type="PRINTS" id="PR00315">
    <property type="entry name" value="ELONGATNFCT"/>
</dbReference>
<dbReference type="EMBL" id="CAJNDS010000731">
    <property type="protein sequence ID" value="CAE7230788.1"/>
    <property type="molecule type" value="Genomic_DNA"/>
</dbReference>
<dbReference type="SUPFAM" id="SSF52540">
    <property type="entry name" value="P-loop containing nucleoside triphosphate hydrolases"/>
    <property type="match status" value="1"/>
</dbReference>